<proteinExistence type="predicted"/>
<organism evidence="2 3">
    <name type="scientific">Psychrilyobacter piezotolerans</name>
    <dbReference type="NCBI Taxonomy" id="2293438"/>
    <lineage>
        <taxon>Bacteria</taxon>
        <taxon>Fusobacteriati</taxon>
        <taxon>Fusobacteriota</taxon>
        <taxon>Fusobacteriia</taxon>
        <taxon>Fusobacteriales</taxon>
        <taxon>Fusobacteriaceae</taxon>
        <taxon>Psychrilyobacter</taxon>
    </lineage>
</organism>
<dbReference type="EMBL" id="QUAJ01000039">
    <property type="protein sequence ID" value="REI39576.1"/>
    <property type="molecule type" value="Genomic_DNA"/>
</dbReference>
<feature type="transmembrane region" description="Helical" evidence="1">
    <location>
        <begin position="12"/>
        <end position="30"/>
    </location>
</feature>
<protein>
    <submittedName>
        <fullName evidence="2">Uncharacterized protein</fullName>
    </submittedName>
</protein>
<evidence type="ECO:0000313" key="3">
    <source>
        <dbReference type="Proteomes" id="UP000263486"/>
    </source>
</evidence>
<keyword evidence="3" id="KW-1185">Reference proteome</keyword>
<dbReference type="SUPFAM" id="SSF63829">
    <property type="entry name" value="Calcium-dependent phosphotriesterase"/>
    <property type="match status" value="1"/>
</dbReference>
<evidence type="ECO:0000256" key="1">
    <source>
        <dbReference type="SAM" id="Phobius"/>
    </source>
</evidence>
<evidence type="ECO:0000313" key="2">
    <source>
        <dbReference type="EMBL" id="REI39576.1"/>
    </source>
</evidence>
<sequence>MLRKKNKHIFRKTILIFLGIVLVFAMYQYIQARREVLYNRENGPESAANILEMGIEESSGIILSEDKKDYYWTHGDSVDYNETPRTSIHGFRFDSDGAGEHHEVFLDGAANLDWGDIARDKSGNLIVADTGDNLVRKNYVLYRFKEPELDQKKVEKNDIDKIIFRFPGGEELNNEAVFYADKSIYILNKEYGKTRIYRLMDKNIHTGSVNTAVYIGEFKFLKGSRMANYMDAATGADISRDEMTMVFNTYKGIYLFKREKKNTNFFDGKVYYHPLKWDSKVNQYEAVAFTKDEKNLILTTEQGNLYKVDVEDFKLLREAKPTEPIKDKVVEVGGDRKGITSKIKHMTHLIRVKIMDMIFR</sequence>
<dbReference type="RefSeq" id="WP_114643553.1">
    <property type="nucleotide sequence ID" value="NZ_JAACIO010000037.1"/>
</dbReference>
<gene>
    <name evidence="2" type="ORF">DYH56_14310</name>
</gene>
<name>A0ABX9KDG3_9FUSO</name>
<accession>A0ABX9KDG3</accession>
<keyword evidence="1" id="KW-0812">Transmembrane</keyword>
<dbReference type="Proteomes" id="UP000263486">
    <property type="component" value="Unassembled WGS sequence"/>
</dbReference>
<keyword evidence="1" id="KW-0472">Membrane</keyword>
<reference evidence="2 3" key="1">
    <citation type="submission" date="2018-08" db="EMBL/GenBank/DDBJ databases">
        <title>Draft genome sequence of Psychrilyobacter sp. strain SD5 isolated from Black Sea water.</title>
        <authorList>
            <person name="Yadav S."/>
            <person name="Villanueva L."/>
            <person name="Damste J.S.S."/>
        </authorList>
    </citation>
    <scope>NUCLEOTIDE SEQUENCE [LARGE SCALE GENOMIC DNA]</scope>
    <source>
        <strain evidence="2 3">SD5</strain>
    </source>
</reference>
<keyword evidence="1" id="KW-1133">Transmembrane helix</keyword>
<comment type="caution">
    <text evidence="2">The sequence shown here is derived from an EMBL/GenBank/DDBJ whole genome shotgun (WGS) entry which is preliminary data.</text>
</comment>